<comment type="caution">
    <text evidence="6">The sequence shown here is derived from an EMBL/GenBank/DDBJ whole genome shotgun (WGS) entry which is preliminary data.</text>
</comment>
<dbReference type="AlphaFoldDB" id="A0A7C4CBG4"/>
<dbReference type="PANTHER" id="PTHR46499">
    <property type="entry name" value="QUEUINE TRNA-RIBOSYLTRANSFERASE"/>
    <property type="match status" value="1"/>
</dbReference>
<dbReference type="GO" id="GO:0008479">
    <property type="term" value="F:tRNA-guanosine(34) queuine transglycosylase activity"/>
    <property type="evidence" value="ECO:0007669"/>
    <property type="project" value="UniProtKB-UniRule"/>
</dbReference>
<protein>
    <recommendedName>
        <fullName evidence="4">Queuine tRNA-ribosyltransferase</fullName>
        <ecNumber evidence="4">2.4.2.29</ecNumber>
    </recommendedName>
    <alternativeName>
        <fullName evidence="4">Guanine insertion enzyme</fullName>
    </alternativeName>
    <alternativeName>
        <fullName evidence="4">tRNA-guanine transglycosylase</fullName>
    </alternativeName>
</protein>
<dbReference type="EMBL" id="DSUT01000136">
    <property type="protein sequence ID" value="HGK28571.1"/>
    <property type="molecule type" value="Genomic_DNA"/>
</dbReference>
<evidence type="ECO:0000256" key="4">
    <source>
        <dbReference type="HAMAP-Rule" id="MF_00168"/>
    </source>
</evidence>
<dbReference type="NCBIfam" id="TIGR00430">
    <property type="entry name" value="Q_tRNA_tgt"/>
    <property type="match status" value="1"/>
</dbReference>
<feature type="binding site" evidence="4">
    <location>
        <position position="332"/>
    </location>
    <ligand>
        <name>Zn(2+)</name>
        <dbReference type="ChEBI" id="CHEBI:29105"/>
    </ligand>
</feature>
<proteinExistence type="inferred from homology"/>
<feature type="binding site" evidence="4">
    <location>
        <position position="186"/>
    </location>
    <ligand>
        <name>substrate</name>
    </ligand>
</feature>
<dbReference type="SUPFAM" id="SSF51713">
    <property type="entry name" value="tRNA-guanine transglycosylase"/>
    <property type="match status" value="1"/>
</dbReference>
<evidence type="ECO:0000256" key="1">
    <source>
        <dbReference type="ARBA" id="ARBA00022676"/>
    </source>
</evidence>
<dbReference type="UniPathway" id="UPA00392"/>
<comment type="pathway">
    <text evidence="4">tRNA modification; tRNA-queuosine biosynthesis.</text>
</comment>
<dbReference type="NCBIfam" id="TIGR00449">
    <property type="entry name" value="tgt_general"/>
    <property type="match status" value="1"/>
</dbReference>
<evidence type="ECO:0000256" key="2">
    <source>
        <dbReference type="ARBA" id="ARBA00022679"/>
    </source>
</evidence>
<dbReference type="Pfam" id="PF01702">
    <property type="entry name" value="TGT"/>
    <property type="match status" value="1"/>
</dbReference>
<comment type="similarity">
    <text evidence="4">Belongs to the queuine tRNA-ribosyltransferase family.</text>
</comment>
<evidence type="ECO:0000256" key="3">
    <source>
        <dbReference type="ARBA" id="ARBA00022694"/>
    </source>
</evidence>
<comment type="catalytic activity">
    <reaction evidence="4">
        <text>7-aminomethyl-7-carbaguanine + guanosine(34) in tRNA = 7-aminomethyl-7-carbaguanosine(34) in tRNA + guanine</text>
        <dbReference type="Rhea" id="RHEA:24104"/>
        <dbReference type="Rhea" id="RHEA-COMP:10341"/>
        <dbReference type="Rhea" id="RHEA-COMP:10342"/>
        <dbReference type="ChEBI" id="CHEBI:16235"/>
        <dbReference type="ChEBI" id="CHEBI:58703"/>
        <dbReference type="ChEBI" id="CHEBI:74269"/>
        <dbReference type="ChEBI" id="CHEBI:82833"/>
        <dbReference type="EC" id="2.4.2.29"/>
    </reaction>
</comment>
<feature type="binding site" evidence="4">
    <location>
        <position position="306"/>
    </location>
    <ligand>
        <name>Zn(2+)</name>
        <dbReference type="ChEBI" id="CHEBI:29105"/>
    </ligand>
</feature>
<gene>
    <name evidence="4" type="primary">tgt</name>
    <name evidence="6" type="ORF">ENS41_06405</name>
</gene>
<feature type="binding site" evidence="4">
    <location>
        <position position="303"/>
    </location>
    <ligand>
        <name>Zn(2+)</name>
        <dbReference type="ChEBI" id="CHEBI:29105"/>
    </ligand>
</feature>
<dbReference type="GO" id="GO:0005829">
    <property type="term" value="C:cytosol"/>
    <property type="evidence" value="ECO:0007669"/>
    <property type="project" value="TreeGrafter"/>
</dbReference>
<keyword evidence="1 4" id="KW-0328">Glycosyltransferase</keyword>
<dbReference type="InterPro" id="IPR004803">
    <property type="entry name" value="TGT"/>
</dbReference>
<dbReference type="InterPro" id="IPR002616">
    <property type="entry name" value="tRNA_ribo_trans-like"/>
</dbReference>
<keyword evidence="4" id="KW-0479">Metal-binding</keyword>
<keyword evidence="4" id="KW-0862">Zinc</keyword>
<dbReference type="GO" id="GO:0008616">
    <property type="term" value="P:tRNA queuosine(34) biosynthetic process"/>
    <property type="evidence" value="ECO:0007669"/>
    <property type="project" value="UniProtKB-UniRule"/>
</dbReference>
<dbReference type="EC" id="2.4.2.29" evidence="4"/>
<keyword evidence="3 4" id="KW-0819">tRNA processing</keyword>
<feature type="binding site" evidence="4">
    <location>
        <begin position="91"/>
        <end position="95"/>
    </location>
    <ligand>
        <name>substrate</name>
    </ligand>
</feature>
<dbReference type="InterPro" id="IPR036511">
    <property type="entry name" value="TGT-like_sf"/>
</dbReference>
<name>A0A7C4CBG4_UNCW3</name>
<comment type="function">
    <text evidence="4">Catalyzes the base-exchange of a guanine (G) residue with the queuine precursor 7-aminomethyl-7-deazaguanine (PreQ1) at position 34 (anticodon wobble position) in tRNAs with GU(N) anticodons (tRNA-Asp, -Asn, -His and -Tyr). Catalysis occurs through a double-displacement mechanism. The nucleophile active site attacks the C1' of nucleotide 34 to detach the guanine base from the RNA, forming a covalent enzyme-RNA intermediate. The proton acceptor active site deprotonates the incoming PreQ1, allowing a nucleophilic attack on the C1' of the ribose to form the product. After dissociation, two additional enzymatic reactions on the tRNA convert PreQ1 to queuine (Q), resulting in the hypermodified nucleoside queuosine (7-(((4,5-cis-dihydroxy-2-cyclopenten-1-yl)amino)methyl)-7-deazaguanosine).</text>
</comment>
<comment type="caution">
    <text evidence="4">Lacks conserved residue(s) required for the propagation of feature annotation.</text>
</comment>
<reference evidence="6" key="1">
    <citation type="journal article" date="2020" name="mSystems">
        <title>Genome- and Community-Level Interaction Insights into Carbon Utilization and Element Cycling Functions of Hydrothermarchaeota in Hydrothermal Sediment.</title>
        <authorList>
            <person name="Zhou Z."/>
            <person name="Liu Y."/>
            <person name="Xu W."/>
            <person name="Pan J."/>
            <person name="Luo Z.H."/>
            <person name="Li M."/>
        </authorList>
    </citation>
    <scope>NUCLEOTIDE SEQUENCE [LARGE SCALE GENOMIC DNA]</scope>
    <source>
        <strain evidence="6">SpSt-488</strain>
    </source>
</reference>
<comment type="subunit">
    <text evidence="4">Homodimer. Within each dimer, one monomer is responsible for RNA recognition and catalysis, while the other monomer binds to the replacement base PreQ1.</text>
</comment>
<dbReference type="HAMAP" id="MF_00168">
    <property type="entry name" value="Q_tRNA_Tgt"/>
    <property type="match status" value="1"/>
</dbReference>
<dbReference type="InterPro" id="IPR050076">
    <property type="entry name" value="ArchSynthase1/Queuine_TRR"/>
</dbReference>
<comment type="cofactor">
    <cofactor evidence="4">
        <name>Zn(2+)</name>
        <dbReference type="ChEBI" id="CHEBI:29105"/>
    </cofactor>
    <text evidence="4">Binds 1 zinc ion per subunit.</text>
</comment>
<sequence length="378" mass="41305">MTFAVVAKSAQSRARLGQMALRHGRVDTPAFMPVGTQATVKTLTPAELEAAGAQIVVCNTYHLYLRPGHERIRRLGGVARFMGWNRPVLTDSGGYQVYSLAALSRVTDEGVEFQSHIDGSRHRFTPESVVAIQQALGSDIMMCLDECPGFPAGRQVAEMAVNRTTFWARRSRLVGQDGGVLFGIVQGATYPDLRRRSAEELVELDFPGYAIGGLCLGEPSALTYELTGQVAALLPGDRPRYLMGAGYPDDIVAAVRCGIDLFDCVLPTRNGRTGTAFTVAGRVAIRNAAHADDPGPLDAGCGCYACRAFSRAYLRHLFIAGEALGPKLLTLHNVWFYQRLMQEIRASLAAGRFEEWADGFLNRYRDGSREREEDVLDA</sequence>
<feature type="domain" description="tRNA-guanine(15) transglycosylase-like" evidence="5">
    <location>
        <begin position="13"/>
        <end position="365"/>
    </location>
</feature>
<dbReference type="Gene3D" id="3.20.20.105">
    <property type="entry name" value="Queuine tRNA-ribosyltransferase-like"/>
    <property type="match status" value="1"/>
</dbReference>
<dbReference type="PANTHER" id="PTHR46499:SF1">
    <property type="entry name" value="QUEUINE TRNA-RIBOSYLTRANSFERASE"/>
    <property type="match status" value="1"/>
</dbReference>
<keyword evidence="2 4" id="KW-0808">Transferase</keyword>
<evidence type="ECO:0000259" key="5">
    <source>
        <dbReference type="Pfam" id="PF01702"/>
    </source>
</evidence>
<feature type="active site" description="Nucleophile" evidence="4">
    <location>
        <position position="263"/>
    </location>
</feature>
<organism evidence="6">
    <name type="scientific">candidate division WOR-3 bacterium</name>
    <dbReference type="NCBI Taxonomy" id="2052148"/>
    <lineage>
        <taxon>Bacteria</taxon>
        <taxon>Bacteria division WOR-3</taxon>
    </lineage>
</organism>
<keyword evidence="4" id="KW-0671">Queuosine biosynthesis</keyword>
<evidence type="ECO:0000313" key="6">
    <source>
        <dbReference type="EMBL" id="HGK28571.1"/>
    </source>
</evidence>
<feature type="binding site" evidence="4">
    <location>
        <position position="145"/>
    </location>
    <ligand>
        <name>substrate</name>
    </ligand>
</feature>
<feature type="region of interest" description="RNA binding; important for wobble base 34 recognition" evidence="4">
    <location>
        <begin position="268"/>
        <end position="272"/>
    </location>
</feature>
<feature type="binding site" evidence="4">
    <location>
        <position position="301"/>
    </location>
    <ligand>
        <name>Zn(2+)</name>
        <dbReference type="ChEBI" id="CHEBI:29105"/>
    </ligand>
</feature>
<feature type="active site" description="Proton acceptor" evidence="4">
    <location>
        <position position="91"/>
    </location>
</feature>
<dbReference type="GO" id="GO:0046872">
    <property type="term" value="F:metal ion binding"/>
    <property type="evidence" value="ECO:0007669"/>
    <property type="project" value="UniProtKB-KW"/>
</dbReference>
<feature type="binding site" evidence="4">
    <location>
        <position position="213"/>
    </location>
    <ligand>
        <name>substrate</name>
    </ligand>
</feature>
<accession>A0A7C4CBG4</accession>